<evidence type="ECO:0000256" key="7">
    <source>
        <dbReference type="ARBA" id="ARBA00022763"/>
    </source>
</evidence>
<keyword evidence="10" id="KW-0234">DNA repair</keyword>
<comment type="similarity">
    <text evidence="12">Belongs to the XPG/RAD2 endonuclease family. GEN subfamily.</text>
</comment>
<comment type="cofactor">
    <cofactor evidence="1">
        <name>Mg(2+)</name>
        <dbReference type="ChEBI" id="CHEBI:18420"/>
    </cofactor>
</comment>
<dbReference type="InterPro" id="IPR041012">
    <property type="entry name" value="GEN_chromo"/>
</dbReference>
<feature type="domain" description="XPG-I" evidence="16">
    <location>
        <begin position="124"/>
        <end position="195"/>
    </location>
</feature>
<evidence type="ECO:0000256" key="15">
    <source>
        <dbReference type="SAM" id="MobiDB-lite"/>
    </source>
</evidence>
<keyword evidence="3" id="KW-0597">Phosphoprotein</keyword>
<keyword evidence="4" id="KW-0540">Nuclease</keyword>
<evidence type="ECO:0000259" key="16">
    <source>
        <dbReference type="SMART" id="SM00484"/>
    </source>
</evidence>
<evidence type="ECO:0000256" key="6">
    <source>
        <dbReference type="ARBA" id="ARBA00022759"/>
    </source>
</evidence>
<keyword evidence="11" id="KW-0539">Nucleus</keyword>
<dbReference type="SMART" id="SM00485">
    <property type="entry name" value="XPGN"/>
    <property type="match status" value="1"/>
</dbReference>
<gene>
    <name evidence="18" type="ORF">NP493_90g04000</name>
</gene>
<dbReference type="GO" id="GO:0006281">
    <property type="term" value="P:DNA repair"/>
    <property type="evidence" value="ECO:0007669"/>
    <property type="project" value="UniProtKB-KW"/>
</dbReference>
<dbReference type="PRINTS" id="PR00853">
    <property type="entry name" value="XPGRADSUPER"/>
</dbReference>
<sequence length="1157" mass="127621">MGVKDLWSVLAPVGHHMSLKHLSGQTLAVDLSIWVCETQGVKKMQGVVTKPHLRNLFFRISHLSQLGVKLVFAIEGAAPDLKLETMSKRQGCRRGRAPKAAGRGKKPVRSHFNGVLRECCEMLDCLGIPYVQSSGEAEAMCAVLNSHGLVDGCLTNDGDVFLYGARVVYRNFTMNTKDPHVEVFRMDDLERELGLNREKLVAMAILVGCDYMPQGVPGVGRELAGKLLRALDGEEVLKRMDGWRHDPTLDELEAHAGSKKVSHCVCCRHPGSQRHHDKWGCTYCKSDRSCTRNVGISCPCEWHEKQHQVELRAVEFSIRQKAIKLPNFPPKNVIQEFLHTKDKVAALRLTWRRPNLFHFQRLSCLKLEWEREYALAKVLPLLTLHDMTALLEHGLTPSIHPHAVTKSRIRHGVSCYEVEWNKLAGDTTTETEFYVTVESQDLFARCFPLIVQQFEQDIATKHKGTANGKLKKKTTETVKQTTDSDTAIADVTSELGQLQLCTERSEACSVFTGASAAGPCMQRTDGEEQLSDDSCILLDSPGDVNGRGMSPTHTRHDTVPECDSYLPRSPVTDASDTDEINSSEDVQSGNADEHSDSVDDEVDVFLSLAERLQRQKLAGLKGEAGMKPLTTSRTQDVTGESATRTALSNRAPVEQISQTLAERENYGAAAIVLSAMTHQSPSTPQQLCTSARQATVEKDDLFNSSRLVNLQTEDKLAKASKHPTCSPQEVSADSHHEQNSVCFDLRVRDEDTQAEGMVQYPYKKSGHRVVDSLVTKGSGIPNNAHMQHLSQMDDDNSNSCKDDELDNFSDPEECTVQQLATSVWSHEDTSTSCSKEVDCSQRRCLYSTSRSPERTCRDVIMSPNLFDSSCDDDDSICSSTLMPAVGTMRNQRDTDQSLCGISRWDVETPMHSMQPGRHNSRTGHNDGGSVQSDVGQLSCSFGDSPFSWSNHRDHDCSSALKPTHLAHVARTALDDSAFGSFDSNAAYSDNLSPHTRSCSLSLGDSACDDIGDFRLRSSLLSESRYLNDSTDLDDSVFICPVEPSASDNVTKAQSQCMSTGGSVSLDPNPQCQKHRYTSNGTASQTFRGHSDNVPIKYDIQATHDVSTVNSDLSPQLPRSPVCLADRLKLRLAKTNRAHLVSCLSRDTSTGSSSFNDC</sequence>
<evidence type="ECO:0000256" key="10">
    <source>
        <dbReference type="ARBA" id="ARBA00023204"/>
    </source>
</evidence>
<dbReference type="PANTHER" id="PTHR11081:SF70">
    <property type="entry name" value="FLAP ENDONUCLEASE GEN HOMOLOG 1"/>
    <property type="match status" value="1"/>
</dbReference>
<dbReference type="Gene3D" id="3.40.50.1010">
    <property type="entry name" value="5'-nuclease"/>
    <property type="match status" value="1"/>
</dbReference>
<dbReference type="Pfam" id="PF18704">
    <property type="entry name" value="Chromo_2"/>
    <property type="match status" value="1"/>
</dbReference>
<evidence type="ECO:0000256" key="4">
    <source>
        <dbReference type="ARBA" id="ARBA00022722"/>
    </source>
</evidence>
<dbReference type="Gene3D" id="1.10.150.20">
    <property type="entry name" value="5' to 3' exonuclease, C-terminal subdomain"/>
    <property type="match status" value="1"/>
</dbReference>
<dbReference type="Proteomes" id="UP001209878">
    <property type="component" value="Unassembled WGS sequence"/>
</dbReference>
<evidence type="ECO:0000259" key="17">
    <source>
        <dbReference type="SMART" id="SM00485"/>
    </source>
</evidence>
<dbReference type="SUPFAM" id="SSF47807">
    <property type="entry name" value="5' to 3' exonuclease, C-terminal subdomain"/>
    <property type="match status" value="1"/>
</dbReference>
<dbReference type="SUPFAM" id="SSF88723">
    <property type="entry name" value="PIN domain-like"/>
    <property type="match status" value="1"/>
</dbReference>
<dbReference type="Pfam" id="PF00867">
    <property type="entry name" value="XPG_I"/>
    <property type="match status" value="1"/>
</dbReference>
<keyword evidence="19" id="KW-1185">Reference proteome</keyword>
<dbReference type="SMART" id="SM00279">
    <property type="entry name" value="HhH2"/>
    <property type="match status" value="1"/>
</dbReference>
<evidence type="ECO:0000256" key="14">
    <source>
        <dbReference type="ARBA" id="ARBA00070188"/>
    </source>
</evidence>
<keyword evidence="8" id="KW-0378">Hydrolase</keyword>
<proteinExistence type="inferred from homology"/>
<dbReference type="GO" id="GO:0046872">
    <property type="term" value="F:metal ion binding"/>
    <property type="evidence" value="ECO:0007669"/>
    <property type="project" value="UniProtKB-KW"/>
</dbReference>
<dbReference type="PANTHER" id="PTHR11081">
    <property type="entry name" value="FLAP ENDONUCLEASE FAMILY MEMBER"/>
    <property type="match status" value="1"/>
</dbReference>
<evidence type="ECO:0000256" key="2">
    <source>
        <dbReference type="ARBA" id="ARBA00004123"/>
    </source>
</evidence>
<keyword evidence="5" id="KW-0479">Metal-binding</keyword>
<evidence type="ECO:0000313" key="19">
    <source>
        <dbReference type="Proteomes" id="UP001209878"/>
    </source>
</evidence>
<dbReference type="InterPro" id="IPR036279">
    <property type="entry name" value="5-3_exonuclease_C_sf"/>
</dbReference>
<evidence type="ECO:0000256" key="11">
    <source>
        <dbReference type="ARBA" id="ARBA00023242"/>
    </source>
</evidence>
<evidence type="ECO:0000313" key="18">
    <source>
        <dbReference type="EMBL" id="KAK2190074.1"/>
    </source>
</evidence>
<dbReference type="Pfam" id="PF00752">
    <property type="entry name" value="XPG_N"/>
    <property type="match status" value="1"/>
</dbReference>
<dbReference type="FunFam" id="1.10.150.20:FF:000030">
    <property type="entry name" value="Flap endonuclease GEN-like 1"/>
    <property type="match status" value="1"/>
</dbReference>
<evidence type="ECO:0000256" key="3">
    <source>
        <dbReference type="ARBA" id="ARBA00022553"/>
    </source>
</evidence>
<dbReference type="CDD" id="cd09869">
    <property type="entry name" value="PIN_GEN1"/>
    <property type="match status" value="1"/>
</dbReference>
<dbReference type="InterPro" id="IPR029060">
    <property type="entry name" value="PIN-like_dom_sf"/>
</dbReference>
<comment type="subcellular location">
    <subcellularLocation>
        <location evidence="2">Nucleus</location>
    </subcellularLocation>
</comment>
<comment type="caution">
    <text evidence="18">The sequence shown here is derived from an EMBL/GenBank/DDBJ whole genome shotgun (WGS) entry which is preliminary data.</text>
</comment>
<dbReference type="EMBL" id="JAODUO010000089">
    <property type="protein sequence ID" value="KAK2190074.1"/>
    <property type="molecule type" value="Genomic_DNA"/>
</dbReference>
<protein>
    <recommendedName>
        <fullName evidence="14">Flap endonuclease GEN homolog 1</fullName>
    </recommendedName>
</protein>
<evidence type="ECO:0000256" key="12">
    <source>
        <dbReference type="ARBA" id="ARBA00038112"/>
    </source>
</evidence>
<dbReference type="GO" id="GO:0000400">
    <property type="term" value="F:four-way junction DNA binding"/>
    <property type="evidence" value="ECO:0007669"/>
    <property type="project" value="TreeGrafter"/>
</dbReference>
<reference evidence="18" key="1">
    <citation type="journal article" date="2023" name="Mol. Biol. Evol.">
        <title>Third-Generation Sequencing Reveals the Adaptive Role of the Epigenome in Three Deep-Sea Polychaetes.</title>
        <authorList>
            <person name="Perez M."/>
            <person name="Aroh O."/>
            <person name="Sun Y."/>
            <person name="Lan Y."/>
            <person name="Juniper S.K."/>
            <person name="Young C.R."/>
            <person name="Angers B."/>
            <person name="Qian P.Y."/>
        </authorList>
    </citation>
    <scope>NUCLEOTIDE SEQUENCE</scope>
    <source>
        <strain evidence="18">R07B-5</strain>
    </source>
</reference>
<feature type="domain" description="XPG N-terminal" evidence="17">
    <location>
        <begin position="1"/>
        <end position="96"/>
    </location>
</feature>
<keyword evidence="6" id="KW-0255">Endonuclease</keyword>
<evidence type="ECO:0000256" key="5">
    <source>
        <dbReference type="ARBA" id="ARBA00022723"/>
    </source>
</evidence>
<dbReference type="GO" id="GO:0017108">
    <property type="term" value="F:5'-flap endonuclease activity"/>
    <property type="evidence" value="ECO:0007669"/>
    <property type="project" value="UniProtKB-ARBA"/>
</dbReference>
<organism evidence="18 19">
    <name type="scientific">Ridgeia piscesae</name>
    <name type="common">Tubeworm</name>
    <dbReference type="NCBI Taxonomy" id="27915"/>
    <lineage>
        <taxon>Eukaryota</taxon>
        <taxon>Metazoa</taxon>
        <taxon>Spiralia</taxon>
        <taxon>Lophotrochozoa</taxon>
        <taxon>Annelida</taxon>
        <taxon>Polychaeta</taxon>
        <taxon>Sedentaria</taxon>
        <taxon>Canalipalpata</taxon>
        <taxon>Sabellida</taxon>
        <taxon>Siboglinidae</taxon>
        <taxon>Ridgeia</taxon>
    </lineage>
</organism>
<dbReference type="InterPro" id="IPR006084">
    <property type="entry name" value="XPG/Rad2"/>
</dbReference>
<dbReference type="InterPro" id="IPR006086">
    <property type="entry name" value="XPG-I_dom"/>
</dbReference>
<dbReference type="FunFam" id="3.40.50.1010:FF:000024">
    <property type="entry name" value="flap endonuclease GEN homolog 1"/>
    <property type="match status" value="1"/>
</dbReference>
<accession>A0AAD9UHV6</accession>
<dbReference type="InterPro" id="IPR008918">
    <property type="entry name" value="HhH2"/>
</dbReference>
<comment type="subunit">
    <text evidence="13">Largely monomeric, dimerizes on the Holliday junction and the first nick occurs upon dimerization at the junction.</text>
</comment>
<evidence type="ECO:0000256" key="8">
    <source>
        <dbReference type="ARBA" id="ARBA00022801"/>
    </source>
</evidence>
<feature type="region of interest" description="Disordered" evidence="15">
    <location>
        <begin position="544"/>
        <end position="598"/>
    </location>
</feature>
<feature type="region of interest" description="Disordered" evidence="15">
    <location>
        <begin position="909"/>
        <end position="930"/>
    </location>
</feature>
<dbReference type="InterPro" id="IPR006085">
    <property type="entry name" value="XPG_DNA_repair_N"/>
</dbReference>
<evidence type="ECO:0000256" key="1">
    <source>
        <dbReference type="ARBA" id="ARBA00001946"/>
    </source>
</evidence>
<dbReference type="SMART" id="SM00484">
    <property type="entry name" value="XPGI"/>
    <property type="match status" value="1"/>
</dbReference>
<dbReference type="GO" id="GO:0005634">
    <property type="term" value="C:nucleus"/>
    <property type="evidence" value="ECO:0007669"/>
    <property type="project" value="UniProtKB-SubCell"/>
</dbReference>
<dbReference type="GO" id="GO:0008821">
    <property type="term" value="F:crossover junction DNA endonuclease activity"/>
    <property type="evidence" value="ECO:0007669"/>
    <property type="project" value="UniProtKB-ARBA"/>
</dbReference>
<dbReference type="AlphaFoldDB" id="A0AAD9UHV6"/>
<evidence type="ECO:0000256" key="13">
    <source>
        <dbReference type="ARBA" id="ARBA00063132"/>
    </source>
</evidence>
<evidence type="ECO:0000256" key="9">
    <source>
        <dbReference type="ARBA" id="ARBA00022842"/>
    </source>
</evidence>
<name>A0AAD9UHV6_RIDPI</name>
<keyword evidence="7" id="KW-0227">DNA damage</keyword>
<keyword evidence="9" id="KW-0460">Magnesium</keyword>